<dbReference type="AlphaFoldDB" id="A0AAV8GU27"/>
<evidence type="ECO:0000256" key="11">
    <source>
        <dbReference type="ARBA" id="ARBA00023136"/>
    </source>
</evidence>
<gene>
    <name evidence="14" type="ORF">LUZ62_020445</name>
</gene>
<evidence type="ECO:0000256" key="4">
    <source>
        <dbReference type="ARBA" id="ARBA00008661"/>
    </source>
</evidence>
<keyword evidence="15" id="KW-1185">Reference proteome</keyword>
<evidence type="ECO:0000256" key="5">
    <source>
        <dbReference type="ARBA" id="ARBA00022676"/>
    </source>
</evidence>
<comment type="cofactor">
    <cofactor evidence="1 13">
        <name>Mn(2+)</name>
        <dbReference type="ChEBI" id="CHEBI:29035"/>
    </cofactor>
</comment>
<dbReference type="GO" id="GO:0016758">
    <property type="term" value="F:hexosyltransferase activity"/>
    <property type="evidence" value="ECO:0007669"/>
    <property type="project" value="InterPro"/>
</dbReference>
<sequence>MPLELTIRTSTLIKDYRVQHNCNFVVELYFYFFTYNDFLLVLKPLKLGDFTFSADVQFAPPVLDMHHYSPIILPLSLLALTVLLLCTTEYRLPSFFGSCQTAILSNNSVIRSMTEPGLRILVGVLTTADRYERRQLIRLAYAEQHGTYNNAEVDVRFVFCNLSKEEQSVLVTLEILQYNDIIILNCTENMNNGKTYEYFSSVPKLFSDSTYNYVMKCDDDTYLRIGNLVESLRNKSREDVFYELVNPCFRADDMDYKMNASFMSGLGYLLSWDLAEWIAESEIARNNTDGPEDIVLASWLNTAKKGRNRYHNFPGIYDYKGDSSDENCYRHAFIPETIAVHLLKGDLEWARTLKYFNATKGLKPSKLYHVPSWPINQ</sequence>
<evidence type="ECO:0000256" key="7">
    <source>
        <dbReference type="ARBA" id="ARBA00022692"/>
    </source>
</evidence>
<keyword evidence="9" id="KW-1133">Transmembrane helix</keyword>
<keyword evidence="10 13" id="KW-0333">Golgi apparatus</keyword>
<evidence type="ECO:0000313" key="15">
    <source>
        <dbReference type="Proteomes" id="UP001140206"/>
    </source>
</evidence>
<dbReference type="PANTHER" id="PTHR11214:SF363">
    <property type="entry name" value="HEXOSYLTRANSFERASE"/>
    <property type="match status" value="1"/>
</dbReference>
<evidence type="ECO:0000256" key="1">
    <source>
        <dbReference type="ARBA" id="ARBA00001936"/>
    </source>
</evidence>
<keyword evidence="6" id="KW-0808">Transferase</keyword>
<protein>
    <recommendedName>
        <fullName evidence="13">Hexosyltransferase</fullName>
        <ecNumber evidence="13">2.4.1.-</ecNumber>
    </recommendedName>
</protein>
<keyword evidence="12 13" id="KW-0464">Manganese</keyword>
<keyword evidence="5 13" id="KW-0328">Glycosyltransferase</keyword>
<dbReference type="PANTHER" id="PTHR11214">
    <property type="entry name" value="BETA-1,3-N-ACETYLGLUCOSAMINYLTRANSFERASE"/>
    <property type="match status" value="1"/>
</dbReference>
<evidence type="ECO:0000256" key="2">
    <source>
        <dbReference type="ARBA" id="ARBA00004323"/>
    </source>
</evidence>
<evidence type="ECO:0000256" key="12">
    <source>
        <dbReference type="ARBA" id="ARBA00023211"/>
    </source>
</evidence>
<dbReference type="InterPro" id="IPR002659">
    <property type="entry name" value="Glyco_trans_31"/>
</dbReference>
<comment type="caution">
    <text evidence="14">The sequence shown here is derived from an EMBL/GenBank/DDBJ whole genome shotgun (WGS) entry which is preliminary data.</text>
</comment>
<name>A0AAV8GU27_9POAL</name>
<evidence type="ECO:0000256" key="13">
    <source>
        <dbReference type="RuleBase" id="RU363063"/>
    </source>
</evidence>
<dbReference type="GO" id="GO:0000139">
    <property type="term" value="C:Golgi membrane"/>
    <property type="evidence" value="ECO:0007669"/>
    <property type="project" value="UniProtKB-SubCell"/>
</dbReference>
<keyword evidence="11" id="KW-0472">Membrane</keyword>
<evidence type="ECO:0000256" key="8">
    <source>
        <dbReference type="ARBA" id="ARBA00022968"/>
    </source>
</evidence>
<accession>A0AAV8GU27</accession>
<dbReference type="EMBL" id="JAMFTS010000001">
    <property type="protein sequence ID" value="KAJ4807879.1"/>
    <property type="molecule type" value="Genomic_DNA"/>
</dbReference>
<evidence type="ECO:0000256" key="10">
    <source>
        <dbReference type="ARBA" id="ARBA00023034"/>
    </source>
</evidence>
<evidence type="ECO:0000256" key="3">
    <source>
        <dbReference type="ARBA" id="ARBA00004922"/>
    </source>
</evidence>
<keyword evidence="8" id="KW-0735">Signal-anchor</keyword>
<dbReference type="Gene3D" id="3.90.550.50">
    <property type="match status" value="1"/>
</dbReference>
<reference evidence="14" key="1">
    <citation type="submission" date="2022-08" db="EMBL/GenBank/DDBJ databases">
        <authorList>
            <person name="Marques A."/>
        </authorList>
    </citation>
    <scope>NUCLEOTIDE SEQUENCE</scope>
    <source>
        <strain evidence="14">RhyPub2mFocal</strain>
        <tissue evidence="14">Leaves</tissue>
    </source>
</reference>
<evidence type="ECO:0000313" key="14">
    <source>
        <dbReference type="EMBL" id="KAJ4807879.1"/>
    </source>
</evidence>
<comment type="pathway">
    <text evidence="3">Protein modification; protein glycosylation.</text>
</comment>
<evidence type="ECO:0000256" key="9">
    <source>
        <dbReference type="ARBA" id="ARBA00022989"/>
    </source>
</evidence>
<comment type="similarity">
    <text evidence="4 13">Belongs to the glycosyltransferase 31 family.</text>
</comment>
<comment type="subcellular location">
    <subcellularLocation>
        <location evidence="2 13">Golgi apparatus membrane</location>
        <topology evidence="2 13">Single-pass type II membrane protein</topology>
    </subcellularLocation>
</comment>
<dbReference type="EC" id="2.4.1.-" evidence="13"/>
<dbReference type="Proteomes" id="UP001140206">
    <property type="component" value="Chromosome 1"/>
</dbReference>
<organism evidence="14 15">
    <name type="scientific">Rhynchospora pubera</name>
    <dbReference type="NCBI Taxonomy" id="906938"/>
    <lineage>
        <taxon>Eukaryota</taxon>
        <taxon>Viridiplantae</taxon>
        <taxon>Streptophyta</taxon>
        <taxon>Embryophyta</taxon>
        <taxon>Tracheophyta</taxon>
        <taxon>Spermatophyta</taxon>
        <taxon>Magnoliopsida</taxon>
        <taxon>Liliopsida</taxon>
        <taxon>Poales</taxon>
        <taxon>Cyperaceae</taxon>
        <taxon>Cyperoideae</taxon>
        <taxon>Rhynchosporeae</taxon>
        <taxon>Rhynchospora</taxon>
    </lineage>
</organism>
<evidence type="ECO:0000256" key="6">
    <source>
        <dbReference type="ARBA" id="ARBA00022679"/>
    </source>
</evidence>
<dbReference type="Pfam" id="PF01762">
    <property type="entry name" value="Galactosyl_T"/>
    <property type="match status" value="1"/>
</dbReference>
<proteinExistence type="inferred from homology"/>
<keyword evidence="7" id="KW-0812">Transmembrane</keyword>